<dbReference type="AlphaFoldDB" id="A0A9P4GLR9"/>
<dbReference type="Pfam" id="PF00172">
    <property type="entry name" value="Zn_clus"/>
    <property type="match status" value="1"/>
</dbReference>
<dbReference type="PANTHER" id="PTHR37534">
    <property type="entry name" value="TRANSCRIPTIONAL ACTIVATOR PROTEIN UGA3"/>
    <property type="match status" value="1"/>
</dbReference>
<proteinExistence type="predicted"/>
<accession>A0A9P4GLR9</accession>
<protein>
    <recommendedName>
        <fullName evidence="3">Zn(2)-C6 fungal-type domain-containing protein</fullName>
    </recommendedName>
</protein>
<dbReference type="Pfam" id="PF11951">
    <property type="entry name" value="Fungal_trans_2"/>
    <property type="match status" value="1"/>
</dbReference>
<comment type="subcellular location">
    <subcellularLocation>
        <location evidence="1">Nucleus</location>
    </subcellularLocation>
</comment>
<dbReference type="GO" id="GO:0000981">
    <property type="term" value="F:DNA-binding transcription factor activity, RNA polymerase II-specific"/>
    <property type="evidence" value="ECO:0007669"/>
    <property type="project" value="InterPro"/>
</dbReference>
<dbReference type="CDD" id="cd00067">
    <property type="entry name" value="GAL4"/>
    <property type="match status" value="1"/>
</dbReference>
<gene>
    <name evidence="4" type="ORF">K460DRAFT_374944</name>
</gene>
<evidence type="ECO:0000259" key="3">
    <source>
        <dbReference type="PROSITE" id="PS50048"/>
    </source>
</evidence>
<evidence type="ECO:0000256" key="1">
    <source>
        <dbReference type="ARBA" id="ARBA00004123"/>
    </source>
</evidence>
<reference evidence="4" key="1">
    <citation type="submission" date="2020-01" db="EMBL/GenBank/DDBJ databases">
        <authorList>
            <consortium name="DOE Joint Genome Institute"/>
            <person name="Haridas S."/>
            <person name="Albert R."/>
            <person name="Binder M."/>
            <person name="Bloem J."/>
            <person name="Labutti K."/>
            <person name="Salamov A."/>
            <person name="Andreopoulos B."/>
            <person name="Baker S.E."/>
            <person name="Barry K."/>
            <person name="Bills G."/>
            <person name="Bluhm B.H."/>
            <person name="Cannon C."/>
            <person name="Castanera R."/>
            <person name="Culley D.E."/>
            <person name="Daum C."/>
            <person name="Ezra D."/>
            <person name="Gonzalez J.B."/>
            <person name="Henrissat B."/>
            <person name="Kuo A."/>
            <person name="Liang C."/>
            <person name="Lipzen A."/>
            <person name="Lutzoni F."/>
            <person name="Magnuson J."/>
            <person name="Mondo S."/>
            <person name="Nolan M."/>
            <person name="Ohm R."/>
            <person name="Pangilinan J."/>
            <person name="Park H.-J."/>
            <person name="Ramirez L."/>
            <person name="Alfaro M."/>
            <person name="Sun H."/>
            <person name="Tritt A."/>
            <person name="Yoshinaga Y."/>
            <person name="Zwiers L.-H."/>
            <person name="Turgeon B.G."/>
            <person name="Goodwin S.B."/>
            <person name="Spatafora J.W."/>
            <person name="Crous P.W."/>
            <person name="Grigoriev I.V."/>
        </authorList>
    </citation>
    <scope>NUCLEOTIDE SEQUENCE</scope>
    <source>
        <strain evidence="4">CBS 394.84</strain>
    </source>
</reference>
<dbReference type="InterPro" id="IPR021858">
    <property type="entry name" value="Fun_TF"/>
</dbReference>
<name>A0A9P4GLR9_9PLEO</name>
<dbReference type="PROSITE" id="PS50048">
    <property type="entry name" value="ZN2_CY6_FUNGAL_2"/>
    <property type="match status" value="1"/>
</dbReference>
<evidence type="ECO:0000313" key="4">
    <source>
        <dbReference type="EMBL" id="KAF1847997.1"/>
    </source>
</evidence>
<keyword evidence="5" id="KW-1185">Reference proteome</keyword>
<dbReference type="RefSeq" id="XP_040790560.1">
    <property type="nucleotide sequence ID" value="XM_040934716.1"/>
</dbReference>
<feature type="domain" description="Zn(2)-C6 fungal-type" evidence="3">
    <location>
        <begin position="15"/>
        <end position="45"/>
    </location>
</feature>
<dbReference type="GeneID" id="63851967"/>
<dbReference type="GO" id="GO:0008270">
    <property type="term" value="F:zinc ion binding"/>
    <property type="evidence" value="ECO:0007669"/>
    <property type="project" value="InterPro"/>
</dbReference>
<dbReference type="EMBL" id="ML976615">
    <property type="protein sequence ID" value="KAF1847997.1"/>
    <property type="molecule type" value="Genomic_DNA"/>
</dbReference>
<dbReference type="Proteomes" id="UP000800039">
    <property type="component" value="Unassembled WGS sequence"/>
</dbReference>
<dbReference type="InterPro" id="IPR001138">
    <property type="entry name" value="Zn2Cys6_DnaBD"/>
</dbReference>
<evidence type="ECO:0000256" key="2">
    <source>
        <dbReference type="ARBA" id="ARBA00023242"/>
    </source>
</evidence>
<dbReference type="Gene3D" id="4.10.240.10">
    <property type="entry name" value="Zn(2)-C6 fungal-type DNA-binding domain"/>
    <property type="match status" value="1"/>
</dbReference>
<organism evidence="4 5">
    <name type="scientific">Cucurbitaria berberidis CBS 394.84</name>
    <dbReference type="NCBI Taxonomy" id="1168544"/>
    <lineage>
        <taxon>Eukaryota</taxon>
        <taxon>Fungi</taxon>
        <taxon>Dikarya</taxon>
        <taxon>Ascomycota</taxon>
        <taxon>Pezizomycotina</taxon>
        <taxon>Dothideomycetes</taxon>
        <taxon>Pleosporomycetidae</taxon>
        <taxon>Pleosporales</taxon>
        <taxon>Pleosporineae</taxon>
        <taxon>Cucurbitariaceae</taxon>
        <taxon>Cucurbitaria</taxon>
    </lineage>
</organism>
<dbReference type="SMART" id="SM00066">
    <property type="entry name" value="GAL4"/>
    <property type="match status" value="1"/>
</dbReference>
<dbReference type="InterPro" id="IPR036864">
    <property type="entry name" value="Zn2-C6_fun-type_DNA-bd_sf"/>
</dbReference>
<sequence>MSGVVPRRRLRTKTGCLTCRSRRKKCDENTPACDRCLLSGRSCQWPKSTDLVDRRYASHPESRYGNTIETRLSLRSESASQGQATYGLEVAISRHFIDKYYGFLLLPGCHPVFHLGWIHEIQELMINEKSLRFSVLANAASHIHNINDSSSMQQLALHYYSEALRGLASTLARPKSSRLANHNGILMSVMLLYLHGCMGQATYLDIPPHLNAAIHILTLRLFNAPLNISRPFDRLAVESVLYQIFLVSTGLWSDQTPLADFDHNFWMRAEKLLEQSVMFAGQSNSINSPVLGVPVPLFRLAIQAKHIYQVSPAYNMQALSELRSEVEAWEAIVLCDKEIDRLGVDELPNRHKSYYEDASYLYVLIISLLLEQISACSRMNASETHQQDLLGRKPPAAAAIDNWQIKKAIQIIKRYQDDNDWAGCYMGSWPVYTLGFFLIDPEHIEVIRQDLKRRWESTKFMQITRFRNDLEGVWAARARLLCPPTVDHASMSLESM</sequence>
<dbReference type="GO" id="GO:0005634">
    <property type="term" value="C:nucleus"/>
    <property type="evidence" value="ECO:0007669"/>
    <property type="project" value="UniProtKB-SubCell"/>
</dbReference>
<evidence type="ECO:0000313" key="5">
    <source>
        <dbReference type="Proteomes" id="UP000800039"/>
    </source>
</evidence>
<dbReference type="OrthoDB" id="1919336at2759"/>
<dbReference type="SUPFAM" id="SSF57701">
    <property type="entry name" value="Zn2/Cys6 DNA-binding domain"/>
    <property type="match status" value="1"/>
</dbReference>
<comment type="caution">
    <text evidence="4">The sequence shown here is derived from an EMBL/GenBank/DDBJ whole genome shotgun (WGS) entry which is preliminary data.</text>
</comment>
<keyword evidence="2" id="KW-0539">Nucleus</keyword>
<dbReference type="PROSITE" id="PS00463">
    <property type="entry name" value="ZN2_CY6_FUNGAL_1"/>
    <property type="match status" value="1"/>
</dbReference>
<dbReference type="PANTHER" id="PTHR37534:SF46">
    <property type="entry name" value="ZN(II)2CYS6 TRANSCRIPTION FACTOR (EUROFUNG)"/>
    <property type="match status" value="1"/>
</dbReference>